<evidence type="ECO:0000313" key="2">
    <source>
        <dbReference type="EMBL" id="ONK62837.1"/>
    </source>
</evidence>
<feature type="region of interest" description="Disordered" evidence="1">
    <location>
        <begin position="28"/>
        <end position="77"/>
    </location>
</feature>
<dbReference type="Proteomes" id="UP000243459">
    <property type="component" value="Chromosome 7"/>
</dbReference>
<dbReference type="Gramene" id="ONK62837">
    <property type="protein sequence ID" value="ONK62837"/>
    <property type="gene ID" value="A4U43_C07F8640"/>
</dbReference>
<dbReference type="EMBL" id="CM007387">
    <property type="protein sequence ID" value="ONK62837.1"/>
    <property type="molecule type" value="Genomic_DNA"/>
</dbReference>
<sequence length="131" mass="13852">MRNRVPMQWIGSVHEGRAVAPQRLPLAVAHRSSTSCPSRTPAPPFSDFGHGESRTFKSLPSPAGRSISKAASSSSSSGLARFFVVQPPMTLSATRAPLSGFLRSSSRCRGRYYGGDPRTSLAFEVAGGSGN</sequence>
<accession>A0A5P1ECA7</accession>
<feature type="compositionally biased region" description="Low complexity" evidence="1">
    <location>
        <begin position="66"/>
        <end position="77"/>
    </location>
</feature>
<keyword evidence="3" id="KW-1185">Reference proteome</keyword>
<name>A0A5P1ECA7_ASPOF</name>
<dbReference type="AlphaFoldDB" id="A0A5P1ECA7"/>
<gene>
    <name evidence="2" type="ORF">A4U43_C07F8640</name>
</gene>
<organism evidence="2 3">
    <name type="scientific">Asparagus officinalis</name>
    <name type="common">Garden asparagus</name>
    <dbReference type="NCBI Taxonomy" id="4686"/>
    <lineage>
        <taxon>Eukaryota</taxon>
        <taxon>Viridiplantae</taxon>
        <taxon>Streptophyta</taxon>
        <taxon>Embryophyta</taxon>
        <taxon>Tracheophyta</taxon>
        <taxon>Spermatophyta</taxon>
        <taxon>Magnoliopsida</taxon>
        <taxon>Liliopsida</taxon>
        <taxon>Asparagales</taxon>
        <taxon>Asparagaceae</taxon>
        <taxon>Asparagoideae</taxon>
        <taxon>Asparagus</taxon>
    </lineage>
</organism>
<evidence type="ECO:0000256" key="1">
    <source>
        <dbReference type="SAM" id="MobiDB-lite"/>
    </source>
</evidence>
<evidence type="ECO:0000313" key="3">
    <source>
        <dbReference type="Proteomes" id="UP000243459"/>
    </source>
</evidence>
<reference evidence="3" key="1">
    <citation type="journal article" date="2017" name="Nat. Commun.">
        <title>The asparagus genome sheds light on the origin and evolution of a young Y chromosome.</title>
        <authorList>
            <person name="Harkess A."/>
            <person name="Zhou J."/>
            <person name="Xu C."/>
            <person name="Bowers J.E."/>
            <person name="Van der Hulst R."/>
            <person name="Ayyampalayam S."/>
            <person name="Mercati F."/>
            <person name="Riccardi P."/>
            <person name="McKain M.R."/>
            <person name="Kakrana A."/>
            <person name="Tang H."/>
            <person name="Ray J."/>
            <person name="Groenendijk J."/>
            <person name="Arikit S."/>
            <person name="Mathioni S.M."/>
            <person name="Nakano M."/>
            <person name="Shan H."/>
            <person name="Telgmann-Rauber A."/>
            <person name="Kanno A."/>
            <person name="Yue Z."/>
            <person name="Chen H."/>
            <person name="Li W."/>
            <person name="Chen Y."/>
            <person name="Xu X."/>
            <person name="Zhang Y."/>
            <person name="Luo S."/>
            <person name="Chen H."/>
            <person name="Gao J."/>
            <person name="Mao Z."/>
            <person name="Pires J.C."/>
            <person name="Luo M."/>
            <person name="Kudrna D."/>
            <person name="Wing R.A."/>
            <person name="Meyers B.C."/>
            <person name="Yi K."/>
            <person name="Kong H."/>
            <person name="Lavrijsen P."/>
            <person name="Sunseri F."/>
            <person name="Falavigna A."/>
            <person name="Ye Y."/>
            <person name="Leebens-Mack J.H."/>
            <person name="Chen G."/>
        </authorList>
    </citation>
    <scope>NUCLEOTIDE SEQUENCE [LARGE SCALE GENOMIC DNA]</scope>
    <source>
        <strain evidence="3">cv. DH0086</strain>
    </source>
</reference>
<protein>
    <submittedName>
        <fullName evidence="2">Uncharacterized protein</fullName>
    </submittedName>
</protein>
<proteinExistence type="predicted"/>